<dbReference type="InterPro" id="IPR001173">
    <property type="entry name" value="Glyco_trans_2-like"/>
</dbReference>
<name>X1KUU3_9ZZZZ</name>
<evidence type="ECO:0000313" key="5">
    <source>
        <dbReference type="EMBL" id="GAH97405.1"/>
    </source>
</evidence>
<reference evidence="5" key="1">
    <citation type="journal article" date="2014" name="Front. Microbiol.">
        <title>High frequency of phylogenetically diverse reductive dehalogenase-homologous genes in deep subseafloor sedimentary metagenomes.</title>
        <authorList>
            <person name="Kawai M."/>
            <person name="Futagami T."/>
            <person name="Toyoda A."/>
            <person name="Takaki Y."/>
            <person name="Nishi S."/>
            <person name="Hori S."/>
            <person name="Arai W."/>
            <person name="Tsubouchi T."/>
            <person name="Morono Y."/>
            <person name="Uchiyama I."/>
            <person name="Ito T."/>
            <person name="Fujiyama A."/>
            <person name="Inagaki F."/>
            <person name="Takami H."/>
        </authorList>
    </citation>
    <scope>NUCLEOTIDE SEQUENCE</scope>
    <source>
        <strain evidence="5">Expedition CK06-06</strain>
    </source>
</reference>
<evidence type="ECO:0000256" key="2">
    <source>
        <dbReference type="ARBA" id="ARBA00022676"/>
    </source>
</evidence>
<evidence type="ECO:0000256" key="1">
    <source>
        <dbReference type="ARBA" id="ARBA00006739"/>
    </source>
</evidence>
<dbReference type="PANTHER" id="PTHR43179:SF12">
    <property type="entry name" value="GALACTOFURANOSYLTRANSFERASE GLFT2"/>
    <property type="match status" value="1"/>
</dbReference>
<keyword evidence="2" id="KW-0328">Glycosyltransferase</keyword>
<dbReference type="PANTHER" id="PTHR43179">
    <property type="entry name" value="RHAMNOSYLTRANSFERASE WBBL"/>
    <property type="match status" value="1"/>
</dbReference>
<dbReference type="GO" id="GO:0016757">
    <property type="term" value="F:glycosyltransferase activity"/>
    <property type="evidence" value="ECO:0007669"/>
    <property type="project" value="UniProtKB-KW"/>
</dbReference>
<protein>
    <recommendedName>
        <fullName evidence="4">Glycosyltransferase 2-like domain-containing protein</fullName>
    </recommendedName>
</protein>
<keyword evidence="3" id="KW-0808">Transferase</keyword>
<proteinExistence type="inferred from homology"/>
<dbReference type="EMBL" id="BARU01048565">
    <property type="protein sequence ID" value="GAH97405.1"/>
    <property type="molecule type" value="Genomic_DNA"/>
</dbReference>
<dbReference type="SUPFAM" id="SSF53448">
    <property type="entry name" value="Nucleotide-diphospho-sugar transferases"/>
    <property type="match status" value="1"/>
</dbReference>
<feature type="domain" description="Glycosyltransferase 2-like" evidence="4">
    <location>
        <begin position="3"/>
        <end position="70"/>
    </location>
</feature>
<gene>
    <name evidence="5" type="ORF">S03H2_72101</name>
</gene>
<dbReference type="InterPro" id="IPR029044">
    <property type="entry name" value="Nucleotide-diphossugar_trans"/>
</dbReference>
<evidence type="ECO:0000256" key="3">
    <source>
        <dbReference type="ARBA" id="ARBA00022679"/>
    </source>
</evidence>
<feature type="non-terminal residue" evidence="5">
    <location>
        <position position="71"/>
    </location>
</feature>
<dbReference type="Gene3D" id="3.90.550.10">
    <property type="entry name" value="Spore Coat Polysaccharide Biosynthesis Protein SpsA, Chain A"/>
    <property type="match status" value="1"/>
</dbReference>
<organism evidence="5">
    <name type="scientific">marine sediment metagenome</name>
    <dbReference type="NCBI Taxonomy" id="412755"/>
    <lineage>
        <taxon>unclassified sequences</taxon>
        <taxon>metagenomes</taxon>
        <taxon>ecological metagenomes</taxon>
    </lineage>
</organism>
<comment type="similarity">
    <text evidence="1">Belongs to the glycosyltransferase 2 family.</text>
</comment>
<dbReference type="AlphaFoldDB" id="X1KUU3"/>
<feature type="non-terminal residue" evidence="5">
    <location>
        <position position="1"/>
    </location>
</feature>
<sequence length="71" mass="7905">TKAPYKILVIDNGSTDGTVEHLRADKQILHIENSFNLGFGRGFNLGLVVVDTPYFVLSNSDVIVTKNWLSR</sequence>
<evidence type="ECO:0000259" key="4">
    <source>
        <dbReference type="Pfam" id="PF00535"/>
    </source>
</evidence>
<dbReference type="Pfam" id="PF00535">
    <property type="entry name" value="Glycos_transf_2"/>
    <property type="match status" value="1"/>
</dbReference>
<comment type="caution">
    <text evidence="5">The sequence shown here is derived from an EMBL/GenBank/DDBJ whole genome shotgun (WGS) entry which is preliminary data.</text>
</comment>
<accession>X1KUU3</accession>